<evidence type="ECO:0000259" key="3">
    <source>
        <dbReference type="Pfam" id="PF07971"/>
    </source>
</evidence>
<dbReference type="AlphaFoldDB" id="A0A1I3QDJ2"/>
<feature type="domain" description="Glycosyl hydrolase family 92 N-terminal" evidence="4">
    <location>
        <begin position="87"/>
        <end position="286"/>
    </location>
</feature>
<dbReference type="Pfam" id="PF07971">
    <property type="entry name" value="Glyco_hydro_92"/>
    <property type="match status" value="1"/>
</dbReference>
<organism evidence="5 6">
    <name type="scientific">Paraburkholderia megapolitana</name>
    <dbReference type="NCBI Taxonomy" id="420953"/>
    <lineage>
        <taxon>Bacteria</taxon>
        <taxon>Pseudomonadati</taxon>
        <taxon>Pseudomonadota</taxon>
        <taxon>Betaproteobacteria</taxon>
        <taxon>Burkholderiales</taxon>
        <taxon>Burkholderiaceae</taxon>
        <taxon>Paraburkholderia</taxon>
    </lineage>
</organism>
<dbReference type="Proteomes" id="UP000199548">
    <property type="component" value="Unassembled WGS sequence"/>
</dbReference>
<dbReference type="GO" id="GO:0005829">
    <property type="term" value="C:cytosol"/>
    <property type="evidence" value="ECO:0007669"/>
    <property type="project" value="TreeGrafter"/>
</dbReference>
<dbReference type="InterPro" id="IPR008928">
    <property type="entry name" value="6-hairpin_glycosidase_sf"/>
</dbReference>
<accession>A0A1I3QDJ2</accession>
<dbReference type="Gene3D" id="2.70.98.10">
    <property type="match status" value="1"/>
</dbReference>
<dbReference type="InterPro" id="IPR050883">
    <property type="entry name" value="PNGase"/>
</dbReference>
<evidence type="ECO:0000259" key="4">
    <source>
        <dbReference type="Pfam" id="PF17678"/>
    </source>
</evidence>
<dbReference type="GO" id="GO:0000224">
    <property type="term" value="F:peptide-N4-(N-acetyl-beta-glucosaminyl)asparagine amidase activity"/>
    <property type="evidence" value="ECO:0007669"/>
    <property type="project" value="TreeGrafter"/>
</dbReference>
<dbReference type="Pfam" id="PF17678">
    <property type="entry name" value="Glyco_hydro_92N"/>
    <property type="match status" value="1"/>
</dbReference>
<dbReference type="STRING" id="420953.SAMN05192543_106311"/>
<dbReference type="Gene3D" id="3.30.2080.10">
    <property type="entry name" value="GH92 mannosidase domain"/>
    <property type="match status" value="1"/>
</dbReference>
<sequence>MKNLLRLAAVMASMATLAGCGGDIGSTQTAAHPGTPTNNPVASGAGSGSGTPSAGTPSAGTPSAQPAPATNTPAAVTRTDIAGLTKFVNVFIGTNTPDMGLYGYPGNLNPAAETPFGMVSFGPDTPGSQSPYGEGSGGYFYGDSSIDFFSLTHLQGPGCRGQGAVAMIPGGGPLTFSHTDESALPGYYKVKTGNGIVNELTATTRTGMARLTFPASMSPSLVVNALISNGMKSGVSPKLVNIAVDAQAGVVSGQTVVGAFCGGTWYKPVYFYMLFDTAINPKTTKVANGVANIGFAQGAAGSPTVVQLKVGISSVSVANAKLNLTTENPNWSFDTVQQNQQAIWNHRLNTVQLDLAAPGAMDSLSSAQLQTANNYVTQFYTALYHTLTGPTVYSDVNGDYRSMQQANLSAPANTAPSRPTANVSQHPVPGNAAAYKTHYSGFSLWDTYRSETQLQALLFPSEVSDMMQSLVADASQCGAFPHWVDGSDDTTPMEGDHAPNAIAGAYVFGARSFDTATARKYMLQSAFGKTPGGTYTVGACNDKSSVVPAAGSFYLKNGYVATDIVPNNHSGSMTLEFMTTDESIGNFLAALGKTQDASNVTALHKRAGNWANIFDASIPASQNYFGGVTAALVPKNSSGQWVFNDPNNGGFHESTEPNYLWTVRHDYTALNAKLGGNATAIAQLNALFGLDATNPYGGALPSGSTLNSGEGGSTLYIGNEPSLQTPWAYNWTGTPQLAQRVIPIVLKQTFNNDPGGLPGNDDLGATSGFYLWASLGLYPVIPSAPGLAMSTPQFKGMTVWLGDGTKKLRIEADDEALLNNKPYIKSVQLNGKTWTGSWLPLADIANGGTLTYTLSATPTDWASGTALLPPSGPAADYTQPLATPAP</sequence>
<protein>
    <submittedName>
        <fullName evidence="5">Alpha-1,2-mannosidase, putative</fullName>
    </submittedName>
</protein>
<dbReference type="InterPro" id="IPR012939">
    <property type="entry name" value="Glyco_hydro_92"/>
</dbReference>
<dbReference type="GO" id="GO:0006516">
    <property type="term" value="P:glycoprotein catabolic process"/>
    <property type="evidence" value="ECO:0007669"/>
    <property type="project" value="TreeGrafter"/>
</dbReference>
<feature type="compositionally biased region" description="Polar residues" evidence="1">
    <location>
        <begin position="28"/>
        <end position="41"/>
    </location>
</feature>
<dbReference type="NCBIfam" id="TIGR01180">
    <property type="entry name" value="aman2_put"/>
    <property type="match status" value="1"/>
</dbReference>
<dbReference type="Gene3D" id="1.20.1610.10">
    <property type="entry name" value="alpha-1,2-mannosidases domains"/>
    <property type="match status" value="1"/>
</dbReference>
<dbReference type="InterPro" id="IPR041371">
    <property type="entry name" value="GH92_N"/>
</dbReference>
<feature type="domain" description="Glycosyl hydrolase family 92" evidence="3">
    <location>
        <begin position="319"/>
        <end position="855"/>
    </location>
</feature>
<dbReference type="GO" id="GO:0005975">
    <property type="term" value="P:carbohydrate metabolic process"/>
    <property type="evidence" value="ECO:0007669"/>
    <property type="project" value="InterPro"/>
</dbReference>
<dbReference type="SUPFAM" id="SSF48208">
    <property type="entry name" value="Six-hairpin glycosidases"/>
    <property type="match status" value="1"/>
</dbReference>
<keyword evidence="6" id="KW-1185">Reference proteome</keyword>
<dbReference type="InterPro" id="IPR005887">
    <property type="entry name" value="GH92_a_mannosidase_put"/>
</dbReference>
<dbReference type="OrthoDB" id="9804511at2"/>
<dbReference type="PANTHER" id="PTHR12143">
    <property type="entry name" value="PEPTIDE N-GLYCANASE PNGASE -RELATED"/>
    <property type="match status" value="1"/>
</dbReference>
<dbReference type="RefSeq" id="WP_091015465.1">
    <property type="nucleotide sequence ID" value="NZ_CP041743.1"/>
</dbReference>
<evidence type="ECO:0000256" key="1">
    <source>
        <dbReference type="SAM" id="MobiDB-lite"/>
    </source>
</evidence>
<dbReference type="EMBL" id="FOQU01000006">
    <property type="protein sequence ID" value="SFJ31612.1"/>
    <property type="molecule type" value="Genomic_DNA"/>
</dbReference>
<feature type="signal peptide" evidence="2">
    <location>
        <begin position="1"/>
        <end position="18"/>
    </location>
</feature>
<dbReference type="PROSITE" id="PS51257">
    <property type="entry name" value="PROKAR_LIPOPROTEIN"/>
    <property type="match status" value="1"/>
</dbReference>
<feature type="region of interest" description="Disordered" evidence="1">
    <location>
        <begin position="28"/>
        <end position="72"/>
    </location>
</feature>
<reference evidence="5 6" key="1">
    <citation type="submission" date="2016-10" db="EMBL/GenBank/DDBJ databases">
        <authorList>
            <person name="de Groot N.N."/>
        </authorList>
    </citation>
    <scope>NUCLEOTIDE SEQUENCE [LARGE SCALE GENOMIC DNA]</scope>
    <source>
        <strain evidence="5 6">LMG 23650</strain>
    </source>
</reference>
<evidence type="ECO:0000313" key="6">
    <source>
        <dbReference type="Proteomes" id="UP000199548"/>
    </source>
</evidence>
<evidence type="ECO:0000313" key="5">
    <source>
        <dbReference type="EMBL" id="SFJ31612.1"/>
    </source>
</evidence>
<keyword evidence="2" id="KW-0732">Signal</keyword>
<name>A0A1I3QDJ2_9BURK</name>
<dbReference type="PANTHER" id="PTHR12143:SF39">
    <property type="entry name" value="SECRETED PROTEIN"/>
    <property type="match status" value="1"/>
</dbReference>
<dbReference type="InterPro" id="IPR014718">
    <property type="entry name" value="GH-type_carb-bd"/>
</dbReference>
<dbReference type="Gene3D" id="1.20.1050.60">
    <property type="entry name" value="alpha-1,2-mannosidase"/>
    <property type="match status" value="1"/>
</dbReference>
<feature type="chain" id="PRO_5011710477" evidence="2">
    <location>
        <begin position="19"/>
        <end position="886"/>
    </location>
</feature>
<evidence type="ECO:0000256" key="2">
    <source>
        <dbReference type="SAM" id="SignalP"/>
    </source>
</evidence>
<feature type="compositionally biased region" description="Low complexity" evidence="1">
    <location>
        <begin position="50"/>
        <end position="72"/>
    </location>
</feature>
<dbReference type="GO" id="GO:0030246">
    <property type="term" value="F:carbohydrate binding"/>
    <property type="evidence" value="ECO:0007669"/>
    <property type="project" value="InterPro"/>
</dbReference>
<gene>
    <name evidence="5" type="ORF">SAMN05192543_106311</name>
</gene>
<proteinExistence type="predicted"/>